<evidence type="ECO:0000313" key="13">
    <source>
        <dbReference type="Proteomes" id="UP000013858"/>
    </source>
</evidence>
<dbReference type="InterPro" id="IPR036390">
    <property type="entry name" value="WH_DNA-bd_sf"/>
</dbReference>
<dbReference type="UniPathway" id="UPA00068"/>
<keyword evidence="4 7" id="KW-0805">Transcription regulation</keyword>
<evidence type="ECO:0000256" key="6">
    <source>
        <dbReference type="ARBA" id="ARBA00023163"/>
    </source>
</evidence>
<dbReference type="InterPro" id="IPR036251">
    <property type="entry name" value="Arg_repress_C_sf"/>
</dbReference>
<gene>
    <name evidence="7" type="primary">argR</name>
    <name evidence="12" type="ORF">I583_01526</name>
    <name evidence="11" type="ORF">UAW_00885</name>
</gene>
<comment type="pathway">
    <text evidence="7">Amino-acid biosynthesis; L-arginine biosynthesis [regulation].</text>
</comment>
<dbReference type="eggNOG" id="COG1438">
    <property type="taxonomic scope" value="Bacteria"/>
</dbReference>
<dbReference type="Gene3D" id="3.30.1360.40">
    <property type="match status" value="1"/>
</dbReference>
<comment type="function">
    <text evidence="7">Regulates arginine biosynthesis genes.</text>
</comment>
<name>R2QT70_9ENTE</name>
<dbReference type="InterPro" id="IPR036388">
    <property type="entry name" value="WH-like_DNA-bd_sf"/>
</dbReference>
<dbReference type="Gene3D" id="1.10.10.10">
    <property type="entry name" value="Winged helix-like DNA-binding domain superfamily/Winged helix DNA-binding domain"/>
    <property type="match status" value="1"/>
</dbReference>
<evidence type="ECO:0000259" key="9">
    <source>
        <dbReference type="Pfam" id="PF01316"/>
    </source>
</evidence>
<keyword evidence="3 7" id="KW-0963">Cytoplasm</keyword>
<dbReference type="InterPro" id="IPR001669">
    <property type="entry name" value="Arg_repress"/>
</dbReference>
<reference evidence="11 13" key="1">
    <citation type="submission" date="2013-02" db="EMBL/GenBank/DDBJ databases">
        <title>The Genome Sequence of Enterococcus haemoperoxidus BAA-382.</title>
        <authorList>
            <consortium name="The Broad Institute Genome Sequencing Platform"/>
            <consortium name="The Broad Institute Genome Sequencing Center for Infectious Disease"/>
            <person name="Earl A.M."/>
            <person name="Gilmore M.S."/>
            <person name="Lebreton F."/>
            <person name="Walker B."/>
            <person name="Young S.K."/>
            <person name="Zeng Q."/>
            <person name="Gargeya S."/>
            <person name="Fitzgerald M."/>
            <person name="Haas B."/>
            <person name="Abouelleil A."/>
            <person name="Alvarado L."/>
            <person name="Arachchi H.M."/>
            <person name="Berlin A.M."/>
            <person name="Chapman S.B."/>
            <person name="Dewar J."/>
            <person name="Goldberg J."/>
            <person name="Griggs A."/>
            <person name="Gujja S."/>
            <person name="Hansen M."/>
            <person name="Howarth C."/>
            <person name="Imamovic A."/>
            <person name="Larimer J."/>
            <person name="McCowan C."/>
            <person name="Murphy C."/>
            <person name="Neiman D."/>
            <person name="Pearson M."/>
            <person name="Priest M."/>
            <person name="Roberts A."/>
            <person name="Saif S."/>
            <person name="Shea T."/>
            <person name="Sisk P."/>
            <person name="Sykes S."/>
            <person name="Wortman J."/>
            <person name="Nusbaum C."/>
            <person name="Birren B."/>
        </authorList>
    </citation>
    <scope>NUCLEOTIDE SEQUENCE [LARGE SCALE GENOMIC DNA]</scope>
    <source>
        <strain evidence="11 13">ATCC BAA-382</strain>
    </source>
</reference>
<dbReference type="GO" id="GO:0003700">
    <property type="term" value="F:DNA-binding transcription factor activity"/>
    <property type="evidence" value="ECO:0007669"/>
    <property type="project" value="UniProtKB-UniRule"/>
</dbReference>
<evidence type="ECO:0000256" key="7">
    <source>
        <dbReference type="HAMAP-Rule" id="MF_00173"/>
    </source>
</evidence>
<dbReference type="InterPro" id="IPR020899">
    <property type="entry name" value="Arg_repress_C"/>
</dbReference>
<comment type="subcellular location">
    <subcellularLocation>
        <location evidence="1 7">Cytoplasm</location>
    </subcellularLocation>
</comment>
<dbReference type="Pfam" id="PF02863">
    <property type="entry name" value="Arg_repressor_C"/>
    <property type="match status" value="1"/>
</dbReference>
<accession>R2QT70</accession>
<evidence type="ECO:0000256" key="8">
    <source>
        <dbReference type="NCBIfam" id="TIGR01529"/>
    </source>
</evidence>
<dbReference type="PANTHER" id="PTHR34471">
    <property type="entry name" value="ARGININE REPRESSOR"/>
    <property type="match status" value="1"/>
</dbReference>
<dbReference type="NCBIfam" id="TIGR01529">
    <property type="entry name" value="argR_whole"/>
    <property type="match status" value="1"/>
</dbReference>
<reference evidence="12 14" key="2">
    <citation type="submission" date="2013-03" db="EMBL/GenBank/DDBJ databases">
        <title>The Genome Sequence of Enterococcus haemoperoxidus BAA-382 (PacBio/Illumina hybrid assembly).</title>
        <authorList>
            <consortium name="The Broad Institute Genomics Platform"/>
            <consortium name="The Broad Institute Genome Sequencing Center for Infectious Disease"/>
            <person name="Earl A."/>
            <person name="Russ C."/>
            <person name="Gilmore M."/>
            <person name="Surin D."/>
            <person name="Walker B."/>
            <person name="Young S."/>
            <person name="Zeng Q."/>
            <person name="Gargeya S."/>
            <person name="Fitzgerald M."/>
            <person name="Haas B."/>
            <person name="Abouelleil A."/>
            <person name="Allen A.W."/>
            <person name="Alvarado L."/>
            <person name="Arachchi H.M."/>
            <person name="Berlin A.M."/>
            <person name="Chapman S.B."/>
            <person name="Gainer-Dewar J."/>
            <person name="Goldberg J."/>
            <person name="Griggs A."/>
            <person name="Gujja S."/>
            <person name="Hansen M."/>
            <person name="Howarth C."/>
            <person name="Imamovic A."/>
            <person name="Ireland A."/>
            <person name="Larimer J."/>
            <person name="McCowan C."/>
            <person name="Murphy C."/>
            <person name="Pearson M."/>
            <person name="Poon T.W."/>
            <person name="Priest M."/>
            <person name="Roberts A."/>
            <person name="Saif S."/>
            <person name="Shea T."/>
            <person name="Sisk P."/>
            <person name="Sykes S."/>
            <person name="Wortman J."/>
            <person name="Nusbaum C."/>
            <person name="Birren B."/>
        </authorList>
    </citation>
    <scope>NUCLEOTIDE SEQUENCE [LARGE SCALE GENOMIC DNA]</scope>
    <source>
        <strain evidence="12 14">ATCC BAA-382</strain>
    </source>
</reference>
<dbReference type="PRINTS" id="PR01467">
    <property type="entry name" value="ARGREPRESSOR"/>
</dbReference>
<keyword evidence="5 7" id="KW-0238">DNA-binding</keyword>
<dbReference type="GO" id="GO:0051259">
    <property type="term" value="P:protein complex oligomerization"/>
    <property type="evidence" value="ECO:0007669"/>
    <property type="project" value="InterPro"/>
</dbReference>
<dbReference type="GO" id="GO:0034618">
    <property type="term" value="F:arginine binding"/>
    <property type="evidence" value="ECO:0007669"/>
    <property type="project" value="InterPro"/>
</dbReference>
<evidence type="ECO:0000313" key="12">
    <source>
        <dbReference type="EMBL" id="EOT62526.1"/>
    </source>
</evidence>
<dbReference type="OrthoDB" id="9807089at2"/>
<evidence type="ECO:0000256" key="2">
    <source>
        <dbReference type="ARBA" id="ARBA00008316"/>
    </source>
</evidence>
<dbReference type="HAMAP" id="MF_00173">
    <property type="entry name" value="Arg_repressor"/>
    <property type="match status" value="1"/>
</dbReference>
<feature type="domain" description="Arginine repressor DNA-binding" evidence="9">
    <location>
        <begin position="1"/>
        <end position="68"/>
    </location>
</feature>
<evidence type="ECO:0000259" key="10">
    <source>
        <dbReference type="Pfam" id="PF02863"/>
    </source>
</evidence>
<evidence type="ECO:0000256" key="5">
    <source>
        <dbReference type="ARBA" id="ARBA00023125"/>
    </source>
</evidence>
<dbReference type="InterPro" id="IPR020900">
    <property type="entry name" value="Arg_repress_DNA-bd"/>
</dbReference>
<protein>
    <recommendedName>
        <fullName evidence="7 8">Arginine repressor</fullName>
    </recommendedName>
</protein>
<evidence type="ECO:0000256" key="4">
    <source>
        <dbReference type="ARBA" id="ARBA00023015"/>
    </source>
</evidence>
<evidence type="ECO:0000313" key="11">
    <source>
        <dbReference type="EMBL" id="EOH99732.1"/>
    </source>
</evidence>
<comment type="similarity">
    <text evidence="2 7">Belongs to the ArgR family.</text>
</comment>
<dbReference type="GO" id="GO:0006526">
    <property type="term" value="P:L-arginine biosynthetic process"/>
    <property type="evidence" value="ECO:0007669"/>
    <property type="project" value="UniProtKB-UniPathway"/>
</dbReference>
<dbReference type="PANTHER" id="PTHR34471:SF1">
    <property type="entry name" value="ARGININE REPRESSOR"/>
    <property type="match status" value="1"/>
</dbReference>
<dbReference type="GO" id="GO:0003677">
    <property type="term" value="F:DNA binding"/>
    <property type="evidence" value="ECO:0007669"/>
    <property type="project" value="UniProtKB-KW"/>
</dbReference>
<dbReference type="GO" id="GO:1900079">
    <property type="term" value="P:regulation of arginine biosynthetic process"/>
    <property type="evidence" value="ECO:0007669"/>
    <property type="project" value="UniProtKB-UniRule"/>
</dbReference>
<dbReference type="Proteomes" id="UP000014197">
    <property type="component" value="Unassembled WGS sequence"/>
</dbReference>
<keyword evidence="6 7" id="KW-0804">Transcription</keyword>
<evidence type="ECO:0000256" key="1">
    <source>
        <dbReference type="ARBA" id="ARBA00004496"/>
    </source>
</evidence>
<dbReference type="RefSeq" id="WP_010761094.1">
    <property type="nucleotide sequence ID" value="NZ_KB946315.1"/>
</dbReference>
<organism evidence="11 13">
    <name type="scientific">Enterococcus haemoperoxidus ATCC BAA-382</name>
    <dbReference type="NCBI Taxonomy" id="1158608"/>
    <lineage>
        <taxon>Bacteria</taxon>
        <taxon>Bacillati</taxon>
        <taxon>Bacillota</taxon>
        <taxon>Bacilli</taxon>
        <taxon>Lactobacillales</taxon>
        <taxon>Enterococcaceae</taxon>
        <taxon>Enterococcus</taxon>
    </lineage>
</organism>
<feature type="domain" description="Arginine repressor C-terminal" evidence="10">
    <location>
        <begin position="81"/>
        <end position="147"/>
    </location>
</feature>
<dbReference type="Pfam" id="PF01316">
    <property type="entry name" value="Arg_repressor"/>
    <property type="match status" value="1"/>
</dbReference>
<keyword evidence="7" id="KW-0678">Repressor</keyword>
<sequence>MNKEERQKIIRRLVTQNTIETQDELLALLRKNGVNATQSTISRDARELYIVKTYQEDGKIKYSIVDQESQKNSENKLRESLQESLKKIEQVGFIVLIHTENGLADVITNYIDEVKYEEIAGTVAGSDTIIIITYSEKLAQNFVKKIEVLYSSRSENKH</sequence>
<keyword evidence="7" id="KW-0028">Amino-acid biosynthesis</keyword>
<evidence type="ECO:0000313" key="14">
    <source>
        <dbReference type="Proteomes" id="UP000014197"/>
    </source>
</evidence>
<dbReference type="EMBL" id="AJAR01000010">
    <property type="protein sequence ID" value="EOH99732.1"/>
    <property type="molecule type" value="Genomic_DNA"/>
</dbReference>
<dbReference type="AlphaFoldDB" id="R2QT70"/>
<evidence type="ECO:0000256" key="3">
    <source>
        <dbReference type="ARBA" id="ARBA00022490"/>
    </source>
</evidence>
<proteinExistence type="inferred from homology"/>
<keyword evidence="14" id="KW-1185">Reference proteome</keyword>
<dbReference type="Proteomes" id="UP000013858">
    <property type="component" value="Unassembled WGS sequence"/>
</dbReference>
<dbReference type="EMBL" id="ASVY01000002">
    <property type="protein sequence ID" value="EOT62526.1"/>
    <property type="molecule type" value="Genomic_DNA"/>
</dbReference>
<keyword evidence="7" id="KW-0055">Arginine biosynthesis</keyword>
<dbReference type="SUPFAM" id="SSF55252">
    <property type="entry name" value="C-terminal domain of arginine repressor"/>
    <property type="match status" value="1"/>
</dbReference>
<dbReference type="GO" id="GO:0005737">
    <property type="term" value="C:cytoplasm"/>
    <property type="evidence" value="ECO:0007669"/>
    <property type="project" value="UniProtKB-SubCell"/>
</dbReference>
<dbReference type="SUPFAM" id="SSF46785">
    <property type="entry name" value="Winged helix' DNA-binding domain"/>
    <property type="match status" value="1"/>
</dbReference>
<comment type="caution">
    <text evidence="11">The sequence shown here is derived from an EMBL/GenBank/DDBJ whole genome shotgun (WGS) entry which is preliminary data.</text>
</comment>
<dbReference type="STRING" id="155618.RV06_GL003051"/>
<dbReference type="PATRIC" id="fig|1158608.3.peg.864"/>